<dbReference type="PROSITE" id="PS00135">
    <property type="entry name" value="TRYPSIN_SER"/>
    <property type="match status" value="1"/>
</dbReference>
<dbReference type="GO" id="GO:0004252">
    <property type="term" value="F:serine-type endopeptidase activity"/>
    <property type="evidence" value="ECO:0007669"/>
    <property type="project" value="InterPro"/>
</dbReference>
<dbReference type="Proteomes" id="UP001208570">
    <property type="component" value="Unassembled WGS sequence"/>
</dbReference>
<evidence type="ECO:0000313" key="9">
    <source>
        <dbReference type="Proteomes" id="UP001208570"/>
    </source>
</evidence>
<accession>A0AAD9J323</accession>
<evidence type="ECO:0000259" key="7">
    <source>
        <dbReference type="PROSITE" id="PS50240"/>
    </source>
</evidence>
<proteinExistence type="predicted"/>
<gene>
    <name evidence="8" type="ORF">LSH36_667g01050</name>
</gene>
<dbReference type="InterPro" id="IPR033116">
    <property type="entry name" value="TRYPSIN_SER"/>
</dbReference>
<dbReference type="Gene3D" id="2.40.10.10">
    <property type="entry name" value="Trypsin-like serine proteases"/>
    <property type="match status" value="1"/>
</dbReference>
<dbReference type="PANTHER" id="PTHR24252:SF7">
    <property type="entry name" value="HYALIN"/>
    <property type="match status" value="1"/>
</dbReference>
<evidence type="ECO:0000256" key="2">
    <source>
        <dbReference type="ARBA" id="ARBA00022801"/>
    </source>
</evidence>
<evidence type="ECO:0000313" key="8">
    <source>
        <dbReference type="EMBL" id="KAK2145649.1"/>
    </source>
</evidence>
<reference evidence="8" key="1">
    <citation type="journal article" date="2023" name="Mol. Biol. Evol.">
        <title>Third-Generation Sequencing Reveals the Adaptive Role of the Epigenome in Three Deep-Sea Polychaetes.</title>
        <authorList>
            <person name="Perez M."/>
            <person name="Aroh O."/>
            <person name="Sun Y."/>
            <person name="Lan Y."/>
            <person name="Juniper S.K."/>
            <person name="Young C.R."/>
            <person name="Angers B."/>
            <person name="Qian P.Y."/>
        </authorList>
    </citation>
    <scope>NUCLEOTIDE SEQUENCE</scope>
    <source>
        <strain evidence="8">P08H-3</strain>
    </source>
</reference>
<dbReference type="PANTHER" id="PTHR24252">
    <property type="entry name" value="ACROSIN-RELATED"/>
    <property type="match status" value="1"/>
</dbReference>
<dbReference type="CDD" id="cd00190">
    <property type="entry name" value="Tryp_SPc"/>
    <property type="match status" value="1"/>
</dbReference>
<dbReference type="InterPro" id="IPR018114">
    <property type="entry name" value="TRYPSIN_HIS"/>
</dbReference>
<dbReference type="GO" id="GO:0006508">
    <property type="term" value="P:proteolysis"/>
    <property type="evidence" value="ECO:0007669"/>
    <property type="project" value="UniProtKB-KW"/>
</dbReference>
<dbReference type="InterPro" id="IPR001314">
    <property type="entry name" value="Peptidase_S1A"/>
</dbReference>
<dbReference type="InterPro" id="IPR001254">
    <property type="entry name" value="Trypsin_dom"/>
</dbReference>
<dbReference type="SUPFAM" id="SSF50494">
    <property type="entry name" value="Trypsin-like serine proteases"/>
    <property type="match status" value="1"/>
</dbReference>
<organism evidence="8 9">
    <name type="scientific">Paralvinella palmiformis</name>
    <dbReference type="NCBI Taxonomy" id="53620"/>
    <lineage>
        <taxon>Eukaryota</taxon>
        <taxon>Metazoa</taxon>
        <taxon>Spiralia</taxon>
        <taxon>Lophotrochozoa</taxon>
        <taxon>Annelida</taxon>
        <taxon>Polychaeta</taxon>
        <taxon>Sedentaria</taxon>
        <taxon>Canalipalpata</taxon>
        <taxon>Terebellida</taxon>
        <taxon>Terebelliformia</taxon>
        <taxon>Alvinellidae</taxon>
        <taxon>Paralvinella</taxon>
    </lineage>
</organism>
<name>A0AAD9J323_9ANNE</name>
<keyword evidence="4" id="KW-1015">Disulfide bond</keyword>
<comment type="caution">
    <text evidence="8">The sequence shown here is derived from an EMBL/GenBank/DDBJ whole genome shotgun (WGS) entry which is preliminary data.</text>
</comment>
<evidence type="ECO:0000256" key="1">
    <source>
        <dbReference type="ARBA" id="ARBA00022670"/>
    </source>
</evidence>
<sequence>MKPSVVCLLLLLIAESLAKSMTKTSLHRRRVKLRDWLESARVDNTKRDDVVGEVENNEKKTQKALHPPFRGHKRYLHWYYPVNWDYYYQQNEFPNSDVCGKRQMYKTQQFQRPIKYESETGDKPEPKIVNGKPAAMGEFPWVVALNIPASYGVFYSCGGSLISKDWVLTAAHCVVEVRHLAKFTVVLGEHDFTSDVEKHQDIHVAKIIIHPDYNDVTMLNDIALLKLRKSANVDMPHINTICLTEEEFLVRTKCIVAGWGVTVKGGNEISDILRRANIRIEPTYKCPYLGGLYETQLCAGGYDKNNPLGLADSCQGDSGGPLFCERNGSYFQAGIVSYGDECGNPNAVGVYTNVSKFIQWIISKLLSE</sequence>
<dbReference type="InterPro" id="IPR009003">
    <property type="entry name" value="Peptidase_S1_PA"/>
</dbReference>
<dbReference type="PROSITE" id="PS00134">
    <property type="entry name" value="TRYPSIN_HIS"/>
    <property type="match status" value="1"/>
</dbReference>
<dbReference type="InterPro" id="IPR043504">
    <property type="entry name" value="Peptidase_S1_PA_chymotrypsin"/>
</dbReference>
<evidence type="ECO:0000256" key="4">
    <source>
        <dbReference type="ARBA" id="ARBA00023157"/>
    </source>
</evidence>
<dbReference type="EMBL" id="JAODUP010000667">
    <property type="protein sequence ID" value="KAK2145649.1"/>
    <property type="molecule type" value="Genomic_DNA"/>
</dbReference>
<feature type="chain" id="PRO_5042148073" description="Peptidase S1 domain-containing protein" evidence="6">
    <location>
        <begin position="19"/>
        <end position="368"/>
    </location>
</feature>
<protein>
    <recommendedName>
        <fullName evidence="7">Peptidase S1 domain-containing protein</fullName>
    </recommendedName>
</protein>
<keyword evidence="1 5" id="KW-0645">Protease</keyword>
<dbReference type="AlphaFoldDB" id="A0AAD9J323"/>
<dbReference type="PRINTS" id="PR00722">
    <property type="entry name" value="CHYMOTRYPSIN"/>
</dbReference>
<dbReference type="PROSITE" id="PS50240">
    <property type="entry name" value="TRYPSIN_DOM"/>
    <property type="match status" value="1"/>
</dbReference>
<feature type="signal peptide" evidence="6">
    <location>
        <begin position="1"/>
        <end position="18"/>
    </location>
</feature>
<evidence type="ECO:0000256" key="6">
    <source>
        <dbReference type="SAM" id="SignalP"/>
    </source>
</evidence>
<keyword evidence="9" id="KW-1185">Reference proteome</keyword>
<dbReference type="Pfam" id="PF00089">
    <property type="entry name" value="Trypsin"/>
    <property type="match status" value="1"/>
</dbReference>
<keyword evidence="2 5" id="KW-0378">Hydrolase</keyword>
<feature type="domain" description="Peptidase S1" evidence="7">
    <location>
        <begin position="128"/>
        <end position="366"/>
    </location>
</feature>
<dbReference type="SMART" id="SM00020">
    <property type="entry name" value="Tryp_SPc"/>
    <property type="match status" value="1"/>
</dbReference>
<dbReference type="FunFam" id="2.40.10.10:FF:000003">
    <property type="entry name" value="Transmembrane serine protease 3"/>
    <property type="match status" value="1"/>
</dbReference>
<keyword evidence="3 5" id="KW-0720">Serine protease</keyword>
<keyword evidence="6" id="KW-0732">Signal</keyword>
<evidence type="ECO:0000256" key="5">
    <source>
        <dbReference type="RuleBase" id="RU363034"/>
    </source>
</evidence>
<evidence type="ECO:0000256" key="3">
    <source>
        <dbReference type="ARBA" id="ARBA00022825"/>
    </source>
</evidence>